<accession>A0A143Z5P4</accession>
<evidence type="ECO:0000256" key="2">
    <source>
        <dbReference type="ARBA" id="ARBA00011900"/>
    </source>
</evidence>
<evidence type="ECO:0000256" key="7">
    <source>
        <dbReference type="ARBA" id="ARBA00023125"/>
    </source>
</evidence>
<dbReference type="SUPFAM" id="SSF116734">
    <property type="entry name" value="DNA methylase specificity domain"/>
    <property type="match status" value="1"/>
</dbReference>
<dbReference type="AlphaFoldDB" id="A0A143Z5P4"/>
<dbReference type="EC" id="2.1.1.72" evidence="2"/>
<dbReference type="Proteomes" id="UP000199280">
    <property type="component" value="Unassembled WGS sequence"/>
</dbReference>
<organism evidence="12 14">
    <name type="scientific">Trichococcus ilyis</name>
    <dbReference type="NCBI Taxonomy" id="640938"/>
    <lineage>
        <taxon>Bacteria</taxon>
        <taxon>Bacillati</taxon>
        <taxon>Bacillota</taxon>
        <taxon>Bacilli</taxon>
        <taxon>Lactobacillales</taxon>
        <taxon>Carnobacteriaceae</taxon>
        <taxon>Trichococcus</taxon>
    </lineage>
</organism>
<dbReference type="RefSeq" id="WP_068624327.1">
    <property type="nucleotide sequence ID" value="NZ_FJNB01000023.1"/>
</dbReference>
<evidence type="ECO:0000256" key="8">
    <source>
        <dbReference type="ARBA" id="ARBA00047942"/>
    </source>
</evidence>
<dbReference type="InterPro" id="IPR044946">
    <property type="entry name" value="Restrct_endonuc_typeI_TRD_sf"/>
</dbReference>
<gene>
    <name evidence="13" type="ORF">SAMN05216375_13818</name>
    <name evidence="12" type="ORF">TR210_2528</name>
</gene>
<evidence type="ECO:0000259" key="11">
    <source>
        <dbReference type="Pfam" id="PF02384"/>
    </source>
</evidence>
<dbReference type="Gene3D" id="3.40.50.150">
    <property type="entry name" value="Vaccinia Virus protein VP39"/>
    <property type="match status" value="1"/>
</dbReference>
<dbReference type="InterPro" id="IPR000055">
    <property type="entry name" value="Restrct_endonuc_typeI_TRD"/>
</dbReference>
<comment type="catalytic activity">
    <reaction evidence="8">
        <text>a 2'-deoxyadenosine in DNA + S-adenosyl-L-methionine = an N(6)-methyl-2'-deoxyadenosine in DNA + S-adenosyl-L-homocysteine + H(+)</text>
        <dbReference type="Rhea" id="RHEA:15197"/>
        <dbReference type="Rhea" id="RHEA-COMP:12418"/>
        <dbReference type="Rhea" id="RHEA-COMP:12419"/>
        <dbReference type="ChEBI" id="CHEBI:15378"/>
        <dbReference type="ChEBI" id="CHEBI:57856"/>
        <dbReference type="ChEBI" id="CHEBI:59789"/>
        <dbReference type="ChEBI" id="CHEBI:90615"/>
        <dbReference type="ChEBI" id="CHEBI:90616"/>
        <dbReference type="EC" id="2.1.1.72"/>
    </reaction>
</comment>
<dbReference type="GO" id="GO:0032259">
    <property type="term" value="P:methylation"/>
    <property type="evidence" value="ECO:0007669"/>
    <property type="project" value="UniProtKB-KW"/>
</dbReference>
<dbReference type="Proteomes" id="UP000076878">
    <property type="component" value="Unassembled WGS sequence"/>
</dbReference>
<dbReference type="PANTHER" id="PTHR42933:SF3">
    <property type="entry name" value="TYPE I RESTRICTION ENZYME MJAVIII METHYLASE SUBUNIT"/>
    <property type="match status" value="1"/>
</dbReference>
<evidence type="ECO:0000256" key="4">
    <source>
        <dbReference type="ARBA" id="ARBA00022679"/>
    </source>
</evidence>
<dbReference type="EMBL" id="FNYT01000038">
    <property type="protein sequence ID" value="SEJ91809.1"/>
    <property type="molecule type" value="Genomic_DNA"/>
</dbReference>
<reference evidence="12 14" key="1">
    <citation type="submission" date="2016-02" db="EMBL/GenBank/DDBJ databases">
        <authorList>
            <person name="Wen L."/>
            <person name="He K."/>
            <person name="Yang H."/>
        </authorList>
    </citation>
    <scope>NUCLEOTIDE SEQUENCE [LARGE SCALE GENOMIC DNA]</scope>
    <source>
        <strain evidence="12">Trichococcus_R210</strain>
    </source>
</reference>
<evidence type="ECO:0000313" key="12">
    <source>
        <dbReference type="EMBL" id="CZR08068.1"/>
    </source>
</evidence>
<dbReference type="Pfam" id="PF02384">
    <property type="entry name" value="N6_Mtase"/>
    <property type="match status" value="1"/>
</dbReference>
<keyword evidence="9" id="KW-0175">Coiled coil</keyword>
<dbReference type="GO" id="GO:0003677">
    <property type="term" value="F:DNA binding"/>
    <property type="evidence" value="ECO:0007669"/>
    <property type="project" value="UniProtKB-KW"/>
</dbReference>
<keyword evidence="6" id="KW-0680">Restriction system</keyword>
<dbReference type="GO" id="GO:0009007">
    <property type="term" value="F:site-specific DNA-methyltransferase (adenine-specific) activity"/>
    <property type="evidence" value="ECO:0007669"/>
    <property type="project" value="UniProtKB-EC"/>
</dbReference>
<evidence type="ECO:0000259" key="10">
    <source>
        <dbReference type="Pfam" id="PF01420"/>
    </source>
</evidence>
<keyword evidence="4 12" id="KW-0808">Transferase</keyword>
<dbReference type="SUPFAM" id="SSF53335">
    <property type="entry name" value="S-adenosyl-L-methionine-dependent methyltransferases"/>
    <property type="match status" value="1"/>
</dbReference>
<evidence type="ECO:0000256" key="1">
    <source>
        <dbReference type="ARBA" id="ARBA00010923"/>
    </source>
</evidence>
<evidence type="ECO:0000256" key="9">
    <source>
        <dbReference type="SAM" id="Coils"/>
    </source>
</evidence>
<evidence type="ECO:0000313" key="14">
    <source>
        <dbReference type="Proteomes" id="UP000076878"/>
    </source>
</evidence>
<evidence type="ECO:0000256" key="6">
    <source>
        <dbReference type="ARBA" id="ARBA00022747"/>
    </source>
</evidence>
<dbReference type="Gene3D" id="3.90.220.20">
    <property type="entry name" value="DNA methylase specificity domains"/>
    <property type="match status" value="1"/>
</dbReference>
<keyword evidence="7" id="KW-0238">DNA-binding</keyword>
<feature type="domain" description="Type I restriction modification DNA specificity" evidence="10">
    <location>
        <begin position="420"/>
        <end position="574"/>
    </location>
</feature>
<evidence type="ECO:0000256" key="5">
    <source>
        <dbReference type="ARBA" id="ARBA00022691"/>
    </source>
</evidence>
<feature type="coiled-coil region" evidence="9">
    <location>
        <begin position="573"/>
        <end position="600"/>
    </location>
</feature>
<dbReference type="STRING" id="640938.TR210_2528"/>
<dbReference type="EMBL" id="FJNB01000023">
    <property type="protein sequence ID" value="CZR08068.1"/>
    <property type="molecule type" value="Genomic_DNA"/>
</dbReference>
<keyword evidence="15" id="KW-1185">Reference proteome</keyword>
<dbReference type="InterPro" id="IPR029063">
    <property type="entry name" value="SAM-dependent_MTases_sf"/>
</dbReference>
<dbReference type="GO" id="GO:0009307">
    <property type="term" value="P:DNA restriction-modification system"/>
    <property type="evidence" value="ECO:0007669"/>
    <property type="project" value="UniProtKB-KW"/>
</dbReference>
<keyword evidence="3 12" id="KW-0489">Methyltransferase</keyword>
<protein>
    <recommendedName>
        <fullName evidence="2">site-specific DNA-methyltransferase (adenine-specific)</fullName>
        <ecNumber evidence="2">2.1.1.72</ecNumber>
    </recommendedName>
</protein>
<dbReference type="InterPro" id="IPR003356">
    <property type="entry name" value="DNA_methylase_A-5"/>
</dbReference>
<dbReference type="PRINTS" id="PR00507">
    <property type="entry name" value="N12N6MTFRASE"/>
</dbReference>
<comment type="similarity">
    <text evidence="1">Belongs to the type-I restriction system S methylase family.</text>
</comment>
<evidence type="ECO:0000313" key="13">
    <source>
        <dbReference type="EMBL" id="SEJ91809.1"/>
    </source>
</evidence>
<feature type="domain" description="DNA methylase adenine-specific" evidence="11">
    <location>
        <begin position="116"/>
        <end position="397"/>
    </location>
</feature>
<evidence type="ECO:0000313" key="15">
    <source>
        <dbReference type="Proteomes" id="UP000199280"/>
    </source>
</evidence>
<dbReference type="InterPro" id="IPR051537">
    <property type="entry name" value="DNA_Adenine_Mtase"/>
</dbReference>
<name>A0A143Z5P4_9LACT</name>
<keyword evidence="5" id="KW-0949">S-adenosyl-L-methionine</keyword>
<dbReference type="OrthoDB" id="9814572at2"/>
<dbReference type="GO" id="GO:0008170">
    <property type="term" value="F:N-methyltransferase activity"/>
    <property type="evidence" value="ECO:0007669"/>
    <property type="project" value="InterPro"/>
</dbReference>
<proteinExistence type="inferred from homology"/>
<dbReference type="Pfam" id="PF01420">
    <property type="entry name" value="Methylase_S"/>
    <property type="match status" value="1"/>
</dbReference>
<evidence type="ECO:0000256" key="3">
    <source>
        <dbReference type="ARBA" id="ARBA00022603"/>
    </source>
</evidence>
<dbReference type="PANTHER" id="PTHR42933">
    <property type="entry name" value="SLR6095 PROTEIN"/>
    <property type="match status" value="1"/>
</dbReference>
<sequence>MDMNKLWGGLDFLRSSIPSSDYITVITSTALVQFYNPNTIQTLLQSGNNTHSGFYAATQAAADALHLQLPTLLARLNRSLKLMTTPVLQNFQFYTLEIFKNLTPSEFLEGYFHSIENSIGKIGGEHLTPFGVNDLALKILEIQKEESFLDPTCGYGNSIASILTKNSDQEIFGQDINPFASEIAQVRTILLGARRTIIETEDVLKYPKYAKDNKLQKFDVVYSDTLLGGNTLSEHFYENDPYNRFMYGSPPKSRADWAFISNGTSSLKDDGRAIYITSLGVLYRGGKEKRIRERFLELDLIEAIIKLSPGLLPNTAIPTALLLINKNKRDTRKNKVIFINAENIFSKGRQKTLSKIDIDNILELLNNENDIPGKSKIVAKEAIEDGSLTVERYVKEDQIIFDQIMGDVIIYADKLNNLDMIEVQDIATITRGVNLPSKQGTSTGIYNVIKISDVIGGEIDFKKLDRSDVAENTKIENYLIQKGDLLISTRGENIKTAVIKKDVKNTLLSQNLVSIRAKNTIDIDWLKFYLDSPVGQAQLKLELKGETVLRLPITAIQKLKIPLIDKQLQTEIVQSYNNKKSYIEKEIRQLENQLSEFKKNSLQKMGLEETFELIEKK</sequence>
<reference evidence="13 15" key="2">
    <citation type="submission" date="2016-10" db="EMBL/GenBank/DDBJ databases">
        <authorList>
            <person name="Varghese N."/>
            <person name="Submissions S."/>
        </authorList>
    </citation>
    <scope>NUCLEOTIDE SEQUENCE [LARGE SCALE GENOMIC DNA]</scope>
    <source>
        <strain evidence="13 15">DSM 22150</strain>
    </source>
</reference>